<proteinExistence type="predicted"/>
<keyword evidence="1" id="KW-0175">Coiled coil</keyword>
<evidence type="ECO:0000256" key="1">
    <source>
        <dbReference type="SAM" id="Coils"/>
    </source>
</evidence>
<sequence length="53" mass="6161">MSGNNIDIESLKNNLQDLNYLSQNLLEEMNKRNKILEKGINDCRKLRIAQVSK</sequence>
<protein>
    <submittedName>
        <fullName evidence="2">Uncharacterized protein</fullName>
    </submittedName>
</protein>
<feature type="coiled-coil region" evidence="1">
    <location>
        <begin position="8"/>
        <end position="46"/>
    </location>
</feature>
<organism evidence="2">
    <name type="scientific">Borely moumouvirus</name>
    <dbReference type="NCBI Taxonomy" id="2712067"/>
    <lineage>
        <taxon>Viruses</taxon>
        <taxon>Varidnaviria</taxon>
        <taxon>Bamfordvirae</taxon>
        <taxon>Nucleocytoviricota</taxon>
        <taxon>Megaviricetes</taxon>
        <taxon>Imitervirales</taxon>
        <taxon>Mimiviridae</taxon>
        <taxon>Megamimivirinae</taxon>
        <taxon>Moumouvirus</taxon>
    </lineage>
</organism>
<evidence type="ECO:0000313" key="2">
    <source>
        <dbReference type="EMBL" id="QID05990.1"/>
    </source>
</evidence>
<dbReference type="EMBL" id="MN175499">
    <property type="protein sequence ID" value="QID05990.1"/>
    <property type="molecule type" value="Genomic_DNA"/>
</dbReference>
<reference evidence="2" key="1">
    <citation type="submission" date="2019-07" db="EMBL/GenBank/DDBJ databases">
        <title>The discovery of a new lineage B mimivirus raises questions about particles surface fibrils.</title>
        <authorList>
            <person name="Silva L.K.S."/>
            <person name="Rodrigues R.A.L."/>
            <person name="Andrade A.C.S.P."/>
            <person name="Hikida H."/>
            <person name="Andreani J."/>
            <person name="Levasseur A."/>
            <person name="La Scola B."/>
            <person name="Abrahao J.S."/>
        </authorList>
    </citation>
    <scope>NUCLEOTIDE SEQUENCE</scope>
    <source>
        <strain evidence="2">B60</strain>
    </source>
</reference>
<name>A0A6G6AC50_9VIRU</name>
<accession>A0A6G6AC50</accession>